<dbReference type="InterPro" id="IPR011625">
    <property type="entry name" value="A2M_N_BRD"/>
</dbReference>
<evidence type="ECO:0000256" key="1">
    <source>
        <dbReference type="ARBA" id="ARBA00010952"/>
    </source>
</evidence>
<keyword evidence="3 8" id="KW-0732">Signal</keyword>
<dbReference type="GO" id="GO:0004867">
    <property type="term" value="F:serine-type endopeptidase inhibitor activity"/>
    <property type="evidence" value="ECO:0007669"/>
    <property type="project" value="UniProtKB-KW"/>
</dbReference>
<dbReference type="Pfam" id="PF17791">
    <property type="entry name" value="MG3"/>
    <property type="match status" value="1"/>
</dbReference>
<dbReference type="Gene3D" id="1.50.10.20">
    <property type="match status" value="1"/>
</dbReference>
<dbReference type="Pfam" id="PF00207">
    <property type="entry name" value="A2M"/>
    <property type="match status" value="1"/>
</dbReference>
<evidence type="ECO:0000259" key="9">
    <source>
        <dbReference type="SMART" id="SM01359"/>
    </source>
</evidence>
<keyword evidence="4" id="KW-0722">Serine protease inhibitor</keyword>
<dbReference type="SUPFAM" id="SSF49410">
    <property type="entry name" value="Alpha-macroglobulin receptor domain"/>
    <property type="match status" value="1"/>
</dbReference>
<dbReference type="InterPro" id="IPR008930">
    <property type="entry name" value="Terpenoid_cyclase/PrenylTrfase"/>
</dbReference>
<evidence type="ECO:0000259" key="11">
    <source>
        <dbReference type="SMART" id="SM01361"/>
    </source>
</evidence>
<feature type="domain" description="Alpha-2-macroglobulin" evidence="10">
    <location>
        <begin position="627"/>
        <end position="718"/>
    </location>
</feature>
<dbReference type="PANTHER" id="PTHR11412:SF136">
    <property type="entry name" value="CD109 ANTIGEN"/>
    <property type="match status" value="1"/>
</dbReference>
<dbReference type="Gene3D" id="2.60.120.1540">
    <property type="match status" value="1"/>
</dbReference>
<dbReference type="GeneTree" id="ENSGT00940000155926"/>
<sequence length="1393" mass="152546">MDGMWTLVVFFAAAVSTQDPAGTLFLISGPEVLHAGTPTSLAVTVFADFPGRVTAELALGDTSRAVRTEDFQGGVTRVLTLPPIPGAVTRDSLLNLTVRGYRGDSVIFANATTVRFDLRNVSTFVHTDRSRYEPGDTIRVRAVSVQLDNRPYKGRVDIAVRDPSGSVVDRWESTGNLGIVLQEFSLSQTAPLGQWAITTTTVDGVTDERKFTVEHHERPRFEVLVKTPPRVLVGDDISGSVRALYPSGQPVQGTLAVSVSLAPDMADAASADELTQTKEIYGSARFSFGGDQLKALRTSPGIGSDSRVHVAVSVTGNFSGFEVNKTVEVHLMQNTYQLSFHEVPASLRPSLHFSTKLRISRYDRKPLSSQERMHSAVVEVAQRRPSANTEPATLALPVPEDGDVRIELELQDQVEMLFLRARFQSSEETLTVYNNHISPSSSYIQISPVTALPAQIGSPLQIDVESTFEPTALHFVVSSRGQVLAAGTKTSVSFSLTPALSWSPEAWVTVYCVLSSGEVTSDTARIPINQHNHVSLNWSSEEARPGEEVSLALTALEPRSQVGIVVMGMQDDNTPEEDQDFKVTPDCHIWMLTKTTLYKRKQSDGPQNGDVLLVEKHWSRWMEATESLLWLDTDVSDNTWTSGKIPVPDGLTALGAVALVMSDNLGLGFIPAPIKLSVSKDFSLSLNVPSYLVRGEEIVLEVNVISHSEQDLEVIVLLAESKDFEFVLGDRRDVLVVNAIKLNLGSHVSAAAWFPIRPVALGEVEISVDAVCAEASDRLVWRVLVKPEGVEQSYSETLFLELALEEDNNSISISFPFPPDVVQGSHGAHVALVGDILALSFSNLDSLVQLPLGCGEQNMIHFAPSVYVLQYLDTTMLDDEEIRKRALGNMMEGYQRQLSYQRDDGSFSAFGASDASGSTWLTAFVLRCFLQAQAYMRIDHSVLTSAMTWLLKLQGPRGEFSEVGQLIHTEMRGGLDNGPVALTAYVLLALLEDETYAAMYPGNVSLATSYLENKVSSEVVSNYSLCLAVYALALANSPVADTALSELTRRADHTDGVMMWTPSAGLNSHEWQPHSAQIEMASYVLLALFRRASLVEGISLLKWLAKQRNALGGYGTTQDTVVAFQALSRYASFGGANSIDLTLNISAPASSFQSLFSINSANYRMYQSKEINADKDLHLNIYMEGRGFALFQMNIFYNVKGTALTQSLQHNSDKEAFSLDVDVVEGDHDHMLLSICMRLKDSQLISHTGMVILDVGMLSGFRLSPGAAAPTGLIRRVEKLPEKTILYLDSLNKTEVCVRLPVIRAYKVAHVEEALVQCYDYYEPNRRAVRTYKSSFLHNVDPCFFCGSQCDLCRPGITITVSSPLVSHSPNGATHSLLLSCIFPGVTAFLFSF</sequence>
<feature type="domain" description="Alpha-2-macroglobulin bait region" evidence="9">
    <location>
        <begin position="444"/>
        <end position="567"/>
    </location>
</feature>
<dbReference type="InterPro" id="IPR019742">
    <property type="entry name" value="MacrogloblnA2_CS"/>
</dbReference>
<dbReference type="InterPro" id="IPR047565">
    <property type="entry name" value="Alpha-macroglob_thiol-ester_cl"/>
</dbReference>
<dbReference type="Gene3D" id="2.60.40.1930">
    <property type="match status" value="3"/>
</dbReference>
<comment type="similarity">
    <text evidence="1">Belongs to the protease inhibitor I39 (alpha-2-macroglobulin) family.</text>
</comment>
<dbReference type="InterPro" id="IPR013783">
    <property type="entry name" value="Ig-like_fold"/>
</dbReference>
<dbReference type="Pfam" id="PF07677">
    <property type="entry name" value="A2M_recep"/>
    <property type="match status" value="1"/>
</dbReference>
<dbReference type="SMART" id="SM01359">
    <property type="entry name" value="A2M_N_2"/>
    <property type="match status" value="1"/>
</dbReference>
<organism evidence="12 13">
    <name type="scientific">Scophthalmus maximus</name>
    <name type="common">Turbot</name>
    <name type="synonym">Psetta maxima</name>
    <dbReference type="NCBI Taxonomy" id="52904"/>
    <lineage>
        <taxon>Eukaryota</taxon>
        <taxon>Metazoa</taxon>
        <taxon>Chordata</taxon>
        <taxon>Craniata</taxon>
        <taxon>Vertebrata</taxon>
        <taxon>Euteleostomi</taxon>
        <taxon>Actinopterygii</taxon>
        <taxon>Neopterygii</taxon>
        <taxon>Teleostei</taxon>
        <taxon>Neoteleostei</taxon>
        <taxon>Acanthomorphata</taxon>
        <taxon>Carangaria</taxon>
        <taxon>Pleuronectiformes</taxon>
        <taxon>Pleuronectoidei</taxon>
        <taxon>Scophthalmidae</taxon>
        <taxon>Scophthalmus</taxon>
    </lineage>
</organism>
<evidence type="ECO:0000256" key="8">
    <source>
        <dbReference type="SAM" id="SignalP"/>
    </source>
</evidence>
<dbReference type="SMART" id="SM01361">
    <property type="entry name" value="A2M_recep"/>
    <property type="match status" value="1"/>
</dbReference>
<evidence type="ECO:0000256" key="7">
    <source>
        <dbReference type="ARBA" id="ARBA00023180"/>
    </source>
</evidence>
<evidence type="ECO:0000259" key="10">
    <source>
        <dbReference type="SMART" id="SM01360"/>
    </source>
</evidence>
<dbReference type="InterPro" id="IPR036595">
    <property type="entry name" value="A-macroglobulin_rcpt-bd_sf"/>
</dbReference>
<evidence type="ECO:0000256" key="6">
    <source>
        <dbReference type="ARBA" id="ARBA00023157"/>
    </source>
</evidence>
<dbReference type="Gene3D" id="2.60.40.1940">
    <property type="match status" value="1"/>
</dbReference>
<dbReference type="Gene3D" id="2.60.40.690">
    <property type="entry name" value="Alpha-macroglobulin, receptor-binding domain"/>
    <property type="match status" value="1"/>
</dbReference>
<reference evidence="12" key="1">
    <citation type="submission" date="2023-05" db="EMBL/GenBank/DDBJ databases">
        <title>High-quality long-read genome of Scophthalmus maximus.</title>
        <authorList>
            <person name="Lien S."/>
            <person name="Martinez P."/>
        </authorList>
    </citation>
    <scope>NUCLEOTIDE SEQUENCE [LARGE SCALE GENOMIC DNA]</scope>
</reference>
<dbReference type="Gene3D" id="2.60.40.10">
    <property type="entry name" value="Immunoglobulins"/>
    <property type="match status" value="2"/>
</dbReference>
<dbReference type="Pfam" id="PF07703">
    <property type="entry name" value="A2M_BRD"/>
    <property type="match status" value="1"/>
</dbReference>
<keyword evidence="2" id="KW-0646">Protease inhibitor</keyword>
<keyword evidence="7" id="KW-0325">Glycoprotein</keyword>
<dbReference type="PANTHER" id="PTHR11412">
    <property type="entry name" value="MACROGLOBULIN / COMPLEMENT"/>
    <property type="match status" value="1"/>
</dbReference>
<dbReference type="Pfam" id="PF07678">
    <property type="entry name" value="TED_complement"/>
    <property type="match status" value="1"/>
</dbReference>
<reference evidence="12" key="2">
    <citation type="submission" date="2025-08" db="UniProtKB">
        <authorList>
            <consortium name="Ensembl"/>
        </authorList>
    </citation>
    <scope>IDENTIFICATION</scope>
</reference>
<dbReference type="SUPFAM" id="SSF48239">
    <property type="entry name" value="Terpenoid cyclases/Protein prenyltransferases"/>
    <property type="match status" value="1"/>
</dbReference>
<dbReference type="FunFam" id="1.50.10.20:FF:000001">
    <property type="entry name" value="CD109 isoform 1"/>
    <property type="match status" value="1"/>
</dbReference>
<evidence type="ECO:0000256" key="5">
    <source>
        <dbReference type="ARBA" id="ARBA00022966"/>
    </source>
</evidence>
<accession>A0A8D3D5V4</accession>
<proteinExistence type="inferred from homology"/>
<dbReference type="Proteomes" id="UP000694558">
    <property type="component" value="Chromosome 17"/>
</dbReference>
<evidence type="ECO:0000256" key="4">
    <source>
        <dbReference type="ARBA" id="ARBA00022900"/>
    </source>
</evidence>
<evidence type="ECO:0000313" key="12">
    <source>
        <dbReference type="Ensembl" id="ENSSMAP00000054913.1"/>
    </source>
</evidence>
<dbReference type="Gene3D" id="6.20.50.160">
    <property type="match status" value="1"/>
</dbReference>
<dbReference type="InterPro" id="IPR041555">
    <property type="entry name" value="MG3"/>
</dbReference>
<gene>
    <name evidence="12" type="primary">CD109</name>
</gene>
<dbReference type="InterPro" id="IPR041813">
    <property type="entry name" value="A2M_TED"/>
</dbReference>
<feature type="domain" description="Alpha-macroglobulin receptor-binding" evidence="11">
    <location>
        <begin position="1248"/>
        <end position="1332"/>
    </location>
</feature>
<dbReference type="Ensembl" id="ENSSMAT00000048575.1">
    <property type="protein sequence ID" value="ENSSMAP00000054913.1"/>
    <property type="gene ID" value="ENSSMAG00000025860.1"/>
</dbReference>
<dbReference type="InterPro" id="IPR011626">
    <property type="entry name" value="Alpha-macroglobulin_TED"/>
</dbReference>
<dbReference type="GO" id="GO:0005615">
    <property type="term" value="C:extracellular space"/>
    <property type="evidence" value="ECO:0007669"/>
    <property type="project" value="InterPro"/>
</dbReference>
<feature type="signal peptide" evidence="8">
    <location>
        <begin position="1"/>
        <end position="17"/>
    </location>
</feature>
<protein>
    <submittedName>
        <fullName evidence="12">CD109 molecule</fullName>
    </submittedName>
</protein>
<dbReference type="SMART" id="SM01419">
    <property type="entry name" value="Thiol-ester_cl"/>
    <property type="match status" value="1"/>
</dbReference>
<keyword evidence="6" id="KW-1015">Disulfide bond</keyword>
<dbReference type="SMART" id="SM01360">
    <property type="entry name" value="A2M"/>
    <property type="match status" value="1"/>
</dbReference>
<evidence type="ECO:0000313" key="13">
    <source>
        <dbReference type="Proteomes" id="UP000694558"/>
    </source>
</evidence>
<dbReference type="PROSITE" id="PS00477">
    <property type="entry name" value="ALPHA_2_MACROGLOBULIN"/>
    <property type="match status" value="1"/>
</dbReference>
<keyword evidence="5" id="KW-0882">Thioester bond</keyword>
<dbReference type="CDD" id="cd02897">
    <property type="entry name" value="A2M_2"/>
    <property type="match status" value="1"/>
</dbReference>
<feature type="chain" id="PRO_5034410034" evidence="8">
    <location>
        <begin position="18"/>
        <end position="1393"/>
    </location>
</feature>
<name>A0A8D3D5V4_SCOMX</name>
<evidence type="ECO:0000256" key="2">
    <source>
        <dbReference type="ARBA" id="ARBA00022690"/>
    </source>
</evidence>
<dbReference type="InterPro" id="IPR002890">
    <property type="entry name" value="MG2"/>
</dbReference>
<dbReference type="InterPro" id="IPR001599">
    <property type="entry name" value="Macroglobln_a2"/>
</dbReference>
<dbReference type="InterPro" id="IPR009048">
    <property type="entry name" value="A-macroglobulin_rcpt-bd"/>
</dbReference>
<dbReference type="Pfam" id="PF01835">
    <property type="entry name" value="MG2"/>
    <property type="match status" value="1"/>
</dbReference>
<evidence type="ECO:0000256" key="3">
    <source>
        <dbReference type="ARBA" id="ARBA00022729"/>
    </source>
</evidence>
<dbReference type="InterPro" id="IPR050473">
    <property type="entry name" value="A2M/Complement_sys"/>
</dbReference>